<name>A0A0H3ZX20_9VIBR</name>
<proteinExistence type="predicted"/>
<protein>
    <submittedName>
        <fullName evidence="1">Uncharacterized protein</fullName>
    </submittedName>
</protein>
<dbReference type="EMBL" id="KP795634">
    <property type="protein sequence ID" value="AKN39102.1"/>
    <property type="molecule type" value="Genomic_DNA"/>
</dbReference>
<organism evidence="1">
    <name type="scientific">Vibrio genomosp. F6</name>
    <dbReference type="NCBI Taxonomy" id="723172"/>
    <lineage>
        <taxon>Bacteria</taxon>
        <taxon>Pseudomonadati</taxon>
        <taxon>Pseudomonadota</taxon>
        <taxon>Gammaproteobacteria</taxon>
        <taxon>Vibrionales</taxon>
        <taxon>Vibrionaceae</taxon>
        <taxon>Vibrio</taxon>
    </lineage>
</organism>
<dbReference type="AlphaFoldDB" id="A0A0H3ZX20"/>
<reference evidence="1" key="1">
    <citation type="journal article" date="2015" name="MBio">
        <title>Eco-Evolutionary Dynamics of Episomes among Ecologically Cohesive Bacterial Populations.</title>
        <authorList>
            <person name="Xue H."/>
            <person name="Cordero O.X."/>
            <person name="Camas F.M."/>
            <person name="Trimble W."/>
            <person name="Meyer F."/>
            <person name="Guglielmini J."/>
            <person name="Rocha E.P."/>
            <person name="Polz M.F."/>
        </authorList>
    </citation>
    <scope>NUCLEOTIDE SEQUENCE</scope>
    <source>
        <strain evidence="1">FF_110</strain>
    </source>
</reference>
<sequence>MQINCSITDTLNKRATNEELEQLACLIERNWFRPNQMKVLAAFVTRQSIKNYLEECES</sequence>
<evidence type="ECO:0000313" key="1">
    <source>
        <dbReference type="EMBL" id="AKN39102.1"/>
    </source>
</evidence>
<accession>A0A0H3ZX20</accession>